<evidence type="ECO:0000313" key="3">
    <source>
        <dbReference type="EnsemblPlants" id="PNT70616"/>
    </source>
</evidence>
<dbReference type="RefSeq" id="XP_003565813.1">
    <property type="nucleotide sequence ID" value="XM_003565765.4"/>
</dbReference>
<gene>
    <name evidence="3" type="primary">LOC100821594</name>
    <name evidence="2" type="ORF">BRADI_2g14492v3</name>
</gene>
<name>A0A2K2D8K7_BRADI</name>
<organism evidence="2">
    <name type="scientific">Brachypodium distachyon</name>
    <name type="common">Purple false brome</name>
    <name type="synonym">Trachynia distachya</name>
    <dbReference type="NCBI Taxonomy" id="15368"/>
    <lineage>
        <taxon>Eukaryota</taxon>
        <taxon>Viridiplantae</taxon>
        <taxon>Streptophyta</taxon>
        <taxon>Embryophyta</taxon>
        <taxon>Tracheophyta</taxon>
        <taxon>Spermatophyta</taxon>
        <taxon>Magnoliopsida</taxon>
        <taxon>Liliopsida</taxon>
        <taxon>Poales</taxon>
        <taxon>Poaceae</taxon>
        <taxon>BOP clade</taxon>
        <taxon>Pooideae</taxon>
        <taxon>Stipodae</taxon>
        <taxon>Brachypodieae</taxon>
        <taxon>Brachypodium</taxon>
    </lineage>
</organism>
<evidence type="ECO:0000313" key="2">
    <source>
        <dbReference type="EMBL" id="PNT70616.1"/>
    </source>
</evidence>
<dbReference type="EMBL" id="CM000881">
    <property type="protein sequence ID" value="PNT70616.1"/>
    <property type="molecule type" value="Genomic_DNA"/>
</dbReference>
<dbReference type="Proteomes" id="UP000008810">
    <property type="component" value="Chromosome 2"/>
</dbReference>
<feature type="compositionally biased region" description="Polar residues" evidence="1">
    <location>
        <begin position="1"/>
        <end position="13"/>
    </location>
</feature>
<reference evidence="2 3" key="1">
    <citation type="journal article" date="2010" name="Nature">
        <title>Genome sequencing and analysis of the model grass Brachypodium distachyon.</title>
        <authorList>
            <consortium name="International Brachypodium Initiative"/>
        </authorList>
    </citation>
    <scope>NUCLEOTIDE SEQUENCE [LARGE SCALE GENOMIC DNA]</scope>
    <source>
        <strain evidence="2">Bd21</strain>
        <strain evidence="3">cv. Bd21</strain>
    </source>
</reference>
<dbReference type="Gramene" id="PNT70616">
    <property type="protein sequence ID" value="PNT70616"/>
    <property type="gene ID" value="BRADI_2g14492v3"/>
</dbReference>
<dbReference type="AlphaFoldDB" id="A0A2K2D8K7"/>
<reference evidence="3" key="3">
    <citation type="submission" date="2018-08" db="UniProtKB">
        <authorList>
            <consortium name="EnsemblPlants"/>
        </authorList>
    </citation>
    <scope>IDENTIFICATION</scope>
    <source>
        <strain evidence="3">cv. Bd21</strain>
    </source>
</reference>
<proteinExistence type="predicted"/>
<sequence>MLPSIESSSSKELITTPSSSMSTQSPIVYAQDESSNNTPPVPQLAATDTDKDNLIKSAAKRSIQFTEHDLMNKGSENEVELTYGTKVQDVKRNKHETYQPCRKQHRKSQLHCLLPKISYSVAVIVLLESKL</sequence>
<feature type="region of interest" description="Disordered" evidence="1">
    <location>
        <begin position="1"/>
        <end position="52"/>
    </location>
</feature>
<keyword evidence="4" id="KW-1185">Reference proteome</keyword>
<reference evidence="2" key="2">
    <citation type="submission" date="2017-06" db="EMBL/GenBank/DDBJ databases">
        <title>WGS assembly of Brachypodium distachyon.</title>
        <authorList>
            <consortium name="The International Brachypodium Initiative"/>
            <person name="Lucas S."/>
            <person name="Harmon-Smith M."/>
            <person name="Lail K."/>
            <person name="Tice H."/>
            <person name="Grimwood J."/>
            <person name="Bruce D."/>
            <person name="Barry K."/>
            <person name="Shu S."/>
            <person name="Lindquist E."/>
            <person name="Wang M."/>
            <person name="Pitluck S."/>
            <person name="Vogel J.P."/>
            <person name="Garvin D.F."/>
            <person name="Mockler T.C."/>
            <person name="Schmutz J."/>
            <person name="Rokhsar D."/>
            <person name="Bevan M.W."/>
        </authorList>
    </citation>
    <scope>NUCLEOTIDE SEQUENCE</scope>
    <source>
        <strain evidence="2">Bd21</strain>
    </source>
</reference>
<protein>
    <submittedName>
        <fullName evidence="2 3">Uncharacterized protein</fullName>
    </submittedName>
</protein>
<evidence type="ECO:0000313" key="4">
    <source>
        <dbReference type="Proteomes" id="UP000008810"/>
    </source>
</evidence>
<dbReference type="KEGG" id="bdi:100821594"/>
<dbReference type="EnsemblPlants" id="PNT70616">
    <property type="protein sequence ID" value="PNT70616"/>
    <property type="gene ID" value="BRADI_2g14492v3"/>
</dbReference>
<dbReference type="GeneID" id="100821594"/>
<feature type="compositionally biased region" description="Low complexity" evidence="1">
    <location>
        <begin position="15"/>
        <end position="26"/>
    </location>
</feature>
<accession>A0A2K2D8K7</accession>
<evidence type="ECO:0000256" key="1">
    <source>
        <dbReference type="SAM" id="MobiDB-lite"/>
    </source>
</evidence>